<feature type="domain" description="AB hydrolase-1" evidence="1">
    <location>
        <begin position="83"/>
        <end position="181"/>
    </location>
</feature>
<evidence type="ECO:0000313" key="3">
    <source>
        <dbReference type="Proteomes" id="UP000009010"/>
    </source>
</evidence>
<reference evidence="3" key="2">
    <citation type="submission" date="2012-01" db="EMBL/GenBank/DDBJ databases">
        <title>Complete sequence of chromosome of Rahnella aquatilis CIP 78.65.</title>
        <authorList>
            <person name="Lucas S."/>
            <person name="Han J."/>
            <person name="Lapidus A."/>
            <person name="Cheng J.-F."/>
            <person name="Goodwin L."/>
            <person name="Pitluck S."/>
            <person name="Peters L."/>
            <person name="Ovchinnikova G."/>
            <person name="Held B."/>
            <person name="Detter J.C."/>
            <person name="Han C."/>
            <person name="Tapia R."/>
            <person name="Land M."/>
            <person name="Hauser L."/>
            <person name="Kyrpides N."/>
            <person name="Ivanova N."/>
            <person name="Pagani I."/>
            <person name="Sobecky P."/>
            <person name="Martinez R."/>
            <person name="Woyke T."/>
        </authorList>
    </citation>
    <scope>NUCLEOTIDE SEQUENCE [LARGE SCALE GENOMIC DNA]</scope>
    <source>
        <strain evidence="3">ATCC 33071 / DSM 4594 / JCM 1683 / NBRC 105701 / NCIMB 13365 / CIP 78.65</strain>
    </source>
</reference>
<dbReference type="PANTHER" id="PTHR12277">
    <property type="entry name" value="ALPHA/BETA HYDROLASE DOMAIN-CONTAINING PROTEIN"/>
    <property type="match status" value="1"/>
</dbReference>
<dbReference type="Gene3D" id="3.40.50.1820">
    <property type="entry name" value="alpha/beta hydrolase"/>
    <property type="match status" value="1"/>
</dbReference>
<accession>H2IRP0</accession>
<organism evidence="2 3">
    <name type="scientific">Rahnella aquatilis (strain ATCC 33071 / DSM 4594 / JCM 1683 / NBRC 105701 / NCIMB 13365 / CIP 78.65)</name>
    <dbReference type="NCBI Taxonomy" id="745277"/>
    <lineage>
        <taxon>Bacteria</taxon>
        <taxon>Pseudomonadati</taxon>
        <taxon>Pseudomonadota</taxon>
        <taxon>Gammaproteobacteria</taxon>
        <taxon>Enterobacterales</taxon>
        <taxon>Yersiniaceae</taxon>
        <taxon>Rahnella</taxon>
    </lineage>
</organism>
<dbReference type="KEGG" id="raq:Rahaq2_2700"/>
<evidence type="ECO:0000259" key="1">
    <source>
        <dbReference type="Pfam" id="PF00561"/>
    </source>
</evidence>
<dbReference type="InterPro" id="IPR000073">
    <property type="entry name" value="AB_hydrolase_1"/>
</dbReference>
<dbReference type="InterPro" id="IPR029058">
    <property type="entry name" value="AB_hydrolase_fold"/>
</dbReference>
<reference evidence="2 3" key="1">
    <citation type="journal article" date="2012" name="J. Bacteriol.">
        <title>Complete Genome Sequence of Rahnella aquatilis CIP 78.65.</title>
        <authorList>
            <person name="Martinez R.J."/>
            <person name="Bruce D."/>
            <person name="Detter C."/>
            <person name="Goodwin L.A."/>
            <person name="Han J."/>
            <person name="Han C.S."/>
            <person name="Held B."/>
            <person name="Land M.L."/>
            <person name="Mikhailova N."/>
            <person name="Nolan M."/>
            <person name="Pennacchio L."/>
            <person name="Pitluck S."/>
            <person name="Tapia R."/>
            <person name="Woyke T."/>
            <person name="Sobecky P.A."/>
        </authorList>
    </citation>
    <scope>NUCLEOTIDE SEQUENCE [LARGE SCALE GENOMIC DNA]</scope>
    <source>
        <strain evidence="3">ATCC 33071 / DSM 4594 / JCM 1683 / NBRC 105701 / NCIMB 13365 / CIP 78.65</strain>
    </source>
</reference>
<dbReference type="SUPFAM" id="SSF53474">
    <property type="entry name" value="alpha/beta-Hydrolases"/>
    <property type="match status" value="1"/>
</dbReference>
<dbReference type="AlphaFoldDB" id="H2IRP0"/>
<sequence length="312" mass="34771">MVNNELDLKEIAQAIYHDAFVNHGDNNDTTGHLDGPDTELIDKLVESYRQSEKETWFINARDGTKLNAYYKRALKRPEQASRTVLIIHGITSQADNTGPWVSVFEKLGLSVLTPDLRGHGKSATNLRNLGTLDARDMVEWIKEIIKVRGASEEIILFGYSLGAATALSAVSYAQKQRINNLKAIIEDCGYSWLEEFVEGYILRQYPQLSYAQVPQVKELVDDILQEQQHVTIGSGVSPFVIAECKLPLLIIHGTEDTTVPISQAHLIRDIYGAGNESVTTNFVEGANHPQSIAFGVENYFVHIKNFLSALDN</sequence>
<dbReference type="Pfam" id="PF00561">
    <property type="entry name" value="Abhydrolase_1"/>
    <property type="match status" value="1"/>
</dbReference>
<dbReference type="STRING" id="745277.Rahaq2_2700"/>
<dbReference type="RefSeq" id="WP_015697690.1">
    <property type="nucleotide sequence ID" value="NC_016818.1"/>
</dbReference>
<proteinExistence type="predicted"/>
<evidence type="ECO:0000313" key="2">
    <source>
        <dbReference type="EMBL" id="AEX52541.1"/>
    </source>
</evidence>
<dbReference type="HOGENOM" id="CLU_029375_6_3_6"/>
<protein>
    <submittedName>
        <fullName evidence="2">Putative lysophospholipase</fullName>
    </submittedName>
</protein>
<dbReference type="eggNOG" id="COG1073">
    <property type="taxonomic scope" value="Bacteria"/>
</dbReference>
<gene>
    <name evidence="2" type="ordered locus">Rahaq2_2700</name>
</gene>
<keyword evidence="3" id="KW-1185">Reference proteome</keyword>
<dbReference type="PATRIC" id="fig|745277.3.peg.2595"/>
<name>H2IRP0_RAHAC</name>
<dbReference type="Proteomes" id="UP000009010">
    <property type="component" value="Chromosome"/>
</dbReference>
<dbReference type="EMBL" id="CP003244">
    <property type="protein sequence ID" value="AEX52541.1"/>
    <property type="molecule type" value="Genomic_DNA"/>
</dbReference>
<dbReference type="OrthoDB" id="9798884at2"/>